<keyword evidence="1 3" id="KW-0238">DNA-binding</keyword>
<organism evidence="6 7">
    <name type="scientific">Thamnidium elegans</name>
    <dbReference type="NCBI Taxonomy" id="101142"/>
    <lineage>
        <taxon>Eukaryota</taxon>
        <taxon>Fungi</taxon>
        <taxon>Fungi incertae sedis</taxon>
        <taxon>Mucoromycota</taxon>
        <taxon>Mucoromycotina</taxon>
        <taxon>Mucoromycetes</taxon>
        <taxon>Mucorales</taxon>
        <taxon>Mucorineae</taxon>
        <taxon>Mucoraceae</taxon>
        <taxon>Thamnidium</taxon>
    </lineage>
</organism>
<dbReference type="SUPFAM" id="SSF47095">
    <property type="entry name" value="HMG-box"/>
    <property type="match status" value="1"/>
</dbReference>
<evidence type="ECO:0000313" key="7">
    <source>
        <dbReference type="Proteomes" id="UP000613177"/>
    </source>
</evidence>
<feature type="compositionally biased region" description="Basic and acidic residues" evidence="4">
    <location>
        <begin position="125"/>
        <end position="134"/>
    </location>
</feature>
<dbReference type="Pfam" id="PF00505">
    <property type="entry name" value="HMG_box"/>
    <property type="match status" value="1"/>
</dbReference>
<dbReference type="InterPro" id="IPR036910">
    <property type="entry name" value="HMG_box_dom_sf"/>
</dbReference>
<dbReference type="AlphaFoldDB" id="A0A8H7SVQ5"/>
<name>A0A8H7SVQ5_9FUNG</name>
<gene>
    <name evidence="6" type="ORF">INT48_003224</name>
</gene>
<feature type="domain" description="HMG box" evidence="5">
    <location>
        <begin position="47"/>
        <end position="115"/>
    </location>
</feature>
<sequence length="388" mass="43914">MLDTTELSKYFNKQQQEDMIALETLCLLTPPGRIRRARVRKIRPDHIPRPVNSFMAYRTEKQSIIRQFCPTANHRDISKMVARWWHNVNSSEKAIFVNKAKMAKETHNKQYPDYTFRPKAKRLDKKNVTKKKDSVVAQSVTDTDNHSSSARSRFFAKPVKSHVSSAINDTFNNCVTPVNSSTIYNAGSIETNMTYGTGYNNFMNSNAMYSDDVLFKASESSNFWDTTFQSSDQVMSSAYPSLVGSQTNYYGMPMPYYPNLITPVINPTPAVQDRVGAIDPLVTMMPSSSSYNPASFTQGNVGYMNIDGQLYPRFDCQVTPQSQILSTPRLGYHGSPLSPNFDYEESLPTDVLSPFISPNSEFISWPSNIKYEDPNLLGDCDFWNNGIN</sequence>
<dbReference type="InterPro" id="IPR051356">
    <property type="entry name" value="SOX/SOX-like_TF"/>
</dbReference>
<evidence type="ECO:0000259" key="5">
    <source>
        <dbReference type="PROSITE" id="PS50118"/>
    </source>
</evidence>
<dbReference type="PANTHER" id="PTHR45789">
    <property type="entry name" value="FI18025P1"/>
    <property type="match status" value="1"/>
</dbReference>
<dbReference type="CDD" id="cd01389">
    <property type="entry name" value="HMG-box_ROX1-like"/>
    <property type="match status" value="1"/>
</dbReference>
<protein>
    <recommendedName>
        <fullName evidence="5">HMG box domain-containing protein</fullName>
    </recommendedName>
</protein>
<evidence type="ECO:0000256" key="4">
    <source>
        <dbReference type="SAM" id="MobiDB-lite"/>
    </source>
</evidence>
<evidence type="ECO:0000256" key="2">
    <source>
        <dbReference type="ARBA" id="ARBA00023242"/>
    </source>
</evidence>
<evidence type="ECO:0000256" key="3">
    <source>
        <dbReference type="PROSITE-ProRule" id="PRU00267"/>
    </source>
</evidence>
<dbReference type="EMBL" id="JAEPRE010000017">
    <property type="protein sequence ID" value="KAG2236434.1"/>
    <property type="molecule type" value="Genomic_DNA"/>
</dbReference>
<evidence type="ECO:0000313" key="6">
    <source>
        <dbReference type="EMBL" id="KAG2236434.1"/>
    </source>
</evidence>
<reference evidence="6" key="1">
    <citation type="submission" date="2021-01" db="EMBL/GenBank/DDBJ databases">
        <title>Metabolic potential, ecology and presence of endohyphal bacteria is reflected in genomic diversity of Mucoromycotina.</title>
        <authorList>
            <person name="Muszewska A."/>
            <person name="Okrasinska A."/>
            <person name="Steczkiewicz K."/>
            <person name="Drgas O."/>
            <person name="Orlowska M."/>
            <person name="Perlinska-Lenart U."/>
            <person name="Aleksandrzak-Piekarczyk T."/>
            <person name="Szatraj K."/>
            <person name="Zielenkiewicz U."/>
            <person name="Pilsyk S."/>
            <person name="Malc E."/>
            <person name="Mieczkowski P."/>
            <person name="Kruszewska J.S."/>
            <person name="Biernat P."/>
            <person name="Pawlowska J."/>
        </authorList>
    </citation>
    <scope>NUCLEOTIDE SEQUENCE</scope>
    <source>
        <strain evidence="6">WA0000018081</strain>
    </source>
</reference>
<evidence type="ECO:0000256" key="1">
    <source>
        <dbReference type="ARBA" id="ARBA00023125"/>
    </source>
</evidence>
<feature type="region of interest" description="Disordered" evidence="4">
    <location>
        <begin position="125"/>
        <end position="144"/>
    </location>
</feature>
<dbReference type="PANTHER" id="PTHR45789:SF2">
    <property type="entry name" value="FI18025P1"/>
    <property type="match status" value="1"/>
</dbReference>
<comment type="caution">
    <text evidence="6">The sequence shown here is derived from an EMBL/GenBank/DDBJ whole genome shotgun (WGS) entry which is preliminary data.</text>
</comment>
<dbReference type="Proteomes" id="UP000613177">
    <property type="component" value="Unassembled WGS sequence"/>
</dbReference>
<accession>A0A8H7SVQ5</accession>
<dbReference type="GO" id="GO:0000978">
    <property type="term" value="F:RNA polymerase II cis-regulatory region sequence-specific DNA binding"/>
    <property type="evidence" value="ECO:0007669"/>
    <property type="project" value="TreeGrafter"/>
</dbReference>
<dbReference type="SMART" id="SM00398">
    <property type="entry name" value="HMG"/>
    <property type="match status" value="1"/>
</dbReference>
<proteinExistence type="predicted"/>
<keyword evidence="7" id="KW-1185">Reference proteome</keyword>
<dbReference type="Gene3D" id="1.10.30.10">
    <property type="entry name" value="High mobility group box domain"/>
    <property type="match status" value="1"/>
</dbReference>
<feature type="DNA-binding region" description="HMG box" evidence="3">
    <location>
        <begin position="47"/>
        <end position="115"/>
    </location>
</feature>
<dbReference type="GO" id="GO:0005634">
    <property type="term" value="C:nucleus"/>
    <property type="evidence" value="ECO:0007669"/>
    <property type="project" value="UniProtKB-UniRule"/>
</dbReference>
<dbReference type="GO" id="GO:0000981">
    <property type="term" value="F:DNA-binding transcription factor activity, RNA polymerase II-specific"/>
    <property type="evidence" value="ECO:0007669"/>
    <property type="project" value="TreeGrafter"/>
</dbReference>
<dbReference type="InterPro" id="IPR009071">
    <property type="entry name" value="HMG_box_dom"/>
</dbReference>
<keyword evidence="2 3" id="KW-0539">Nucleus</keyword>
<dbReference type="PROSITE" id="PS50118">
    <property type="entry name" value="HMG_BOX_2"/>
    <property type="match status" value="1"/>
</dbReference>